<dbReference type="AlphaFoldDB" id="W2MV65"/>
<gene>
    <name evidence="2" type="ORF">L914_14472</name>
</gene>
<organism evidence="2">
    <name type="scientific">Phytophthora nicotianae</name>
    <name type="common">Potato buckeye rot agent</name>
    <name type="synonym">Phytophthora parasitica</name>
    <dbReference type="NCBI Taxonomy" id="4792"/>
    <lineage>
        <taxon>Eukaryota</taxon>
        <taxon>Sar</taxon>
        <taxon>Stramenopiles</taxon>
        <taxon>Oomycota</taxon>
        <taxon>Peronosporomycetes</taxon>
        <taxon>Peronosporales</taxon>
        <taxon>Peronosporaceae</taxon>
        <taxon>Phytophthora</taxon>
    </lineage>
</organism>
<dbReference type="Proteomes" id="UP000054532">
    <property type="component" value="Unassembled WGS sequence"/>
</dbReference>
<protein>
    <submittedName>
        <fullName evidence="2">Uncharacterized protein</fullName>
    </submittedName>
</protein>
<dbReference type="EMBL" id="KI694635">
    <property type="protein sequence ID" value="ETM39374.1"/>
    <property type="molecule type" value="Genomic_DNA"/>
</dbReference>
<reference evidence="2" key="1">
    <citation type="submission" date="2013-11" db="EMBL/GenBank/DDBJ databases">
        <title>The Genome Sequence of Phytophthora parasitica IAC_01/95.</title>
        <authorList>
            <consortium name="The Broad Institute Genomics Platform"/>
            <person name="Russ C."/>
            <person name="Tyler B."/>
            <person name="Panabieres F."/>
            <person name="Shan W."/>
            <person name="Tripathy S."/>
            <person name="Grunwald N."/>
            <person name="Machado M."/>
            <person name="Johnson C.S."/>
            <person name="Arredondo F."/>
            <person name="Hong C."/>
            <person name="Coffey M."/>
            <person name="Young S.K."/>
            <person name="Zeng Q."/>
            <person name="Gargeya S."/>
            <person name="Fitzgerald M."/>
            <person name="Abouelleil A."/>
            <person name="Alvarado L."/>
            <person name="Chapman S.B."/>
            <person name="Gainer-Dewar J."/>
            <person name="Goldberg J."/>
            <person name="Griggs A."/>
            <person name="Gujja S."/>
            <person name="Hansen M."/>
            <person name="Howarth C."/>
            <person name="Imamovic A."/>
            <person name="Ireland A."/>
            <person name="Larimer J."/>
            <person name="McCowan C."/>
            <person name="Murphy C."/>
            <person name="Pearson M."/>
            <person name="Poon T.W."/>
            <person name="Priest M."/>
            <person name="Roberts A."/>
            <person name="Saif S."/>
            <person name="Shea T."/>
            <person name="Sykes S."/>
            <person name="Wortman J."/>
            <person name="Nusbaum C."/>
            <person name="Birren B."/>
        </authorList>
    </citation>
    <scope>NUCLEOTIDE SEQUENCE [LARGE SCALE GENOMIC DNA]</scope>
    <source>
        <strain evidence="2">IAC_01/95</strain>
    </source>
</reference>
<evidence type="ECO:0000256" key="1">
    <source>
        <dbReference type="SAM" id="MobiDB-lite"/>
    </source>
</evidence>
<proteinExistence type="predicted"/>
<name>W2MV65_PHYNI</name>
<accession>W2MV65</accession>
<feature type="region of interest" description="Disordered" evidence="1">
    <location>
        <begin position="67"/>
        <end position="94"/>
    </location>
</feature>
<sequence>MNLFDHIGTQLAGEDGLYMYYVHVRSCNNESPEVIVSVNMTKHSPGIHTVEGDFSILKRTNGTHRGRLSDYAVEGEPQSTSRRCEGSGQKATLR</sequence>
<evidence type="ECO:0000313" key="2">
    <source>
        <dbReference type="EMBL" id="ETM39374.1"/>
    </source>
</evidence>
<dbReference type="VEuPathDB" id="FungiDB:PPTG_23708"/>